<accession>A0AAD5MMQ0</accession>
<protein>
    <submittedName>
        <fullName evidence="1">Uncharacterized protein</fullName>
    </submittedName>
</protein>
<dbReference type="Proteomes" id="UP001196413">
    <property type="component" value="Unassembled WGS sequence"/>
</dbReference>
<dbReference type="EMBL" id="JAHQIW010001317">
    <property type="protein sequence ID" value="KAJ1352146.1"/>
    <property type="molecule type" value="Genomic_DNA"/>
</dbReference>
<keyword evidence="2" id="KW-1185">Reference proteome</keyword>
<comment type="caution">
    <text evidence="1">The sequence shown here is derived from an EMBL/GenBank/DDBJ whole genome shotgun (WGS) entry which is preliminary data.</text>
</comment>
<organism evidence="1 2">
    <name type="scientific">Parelaphostrongylus tenuis</name>
    <name type="common">Meningeal worm</name>
    <dbReference type="NCBI Taxonomy" id="148309"/>
    <lineage>
        <taxon>Eukaryota</taxon>
        <taxon>Metazoa</taxon>
        <taxon>Ecdysozoa</taxon>
        <taxon>Nematoda</taxon>
        <taxon>Chromadorea</taxon>
        <taxon>Rhabditida</taxon>
        <taxon>Rhabditina</taxon>
        <taxon>Rhabditomorpha</taxon>
        <taxon>Strongyloidea</taxon>
        <taxon>Metastrongylidae</taxon>
        <taxon>Parelaphostrongylus</taxon>
    </lineage>
</organism>
<dbReference type="AlphaFoldDB" id="A0AAD5MMQ0"/>
<evidence type="ECO:0000313" key="2">
    <source>
        <dbReference type="Proteomes" id="UP001196413"/>
    </source>
</evidence>
<name>A0AAD5MMQ0_PARTN</name>
<gene>
    <name evidence="1" type="ORF">KIN20_008348</name>
</gene>
<proteinExistence type="predicted"/>
<evidence type="ECO:0000313" key="1">
    <source>
        <dbReference type="EMBL" id="KAJ1352146.1"/>
    </source>
</evidence>
<reference evidence="1" key="1">
    <citation type="submission" date="2021-06" db="EMBL/GenBank/DDBJ databases">
        <title>Parelaphostrongylus tenuis whole genome reference sequence.</title>
        <authorList>
            <person name="Garwood T.J."/>
            <person name="Larsen P.A."/>
            <person name="Fountain-Jones N.M."/>
            <person name="Garbe J.R."/>
            <person name="Macchietto M.G."/>
            <person name="Kania S.A."/>
            <person name="Gerhold R.W."/>
            <person name="Richards J.E."/>
            <person name="Wolf T.M."/>
        </authorList>
    </citation>
    <scope>NUCLEOTIDE SEQUENCE</scope>
    <source>
        <strain evidence="1">MNPRO001-30</strain>
        <tissue evidence="1">Meninges</tissue>
    </source>
</reference>
<sequence>MCIVFGIQRSDAGVGSVFVRPPYSAIDDSFVDAQHPHLNQSRRILCMISIETSNLQCSNFLSQYEWTST</sequence>